<dbReference type="OrthoDB" id="7701338at2"/>
<dbReference type="Pfam" id="PF04454">
    <property type="entry name" value="Linocin_M18"/>
    <property type="match status" value="2"/>
</dbReference>
<name>A0A521EAH2_9RHOB</name>
<dbReference type="Gene3D" id="3.30.2400.30">
    <property type="match status" value="1"/>
</dbReference>
<dbReference type="Proteomes" id="UP000319555">
    <property type="component" value="Unassembled WGS sequence"/>
</dbReference>
<accession>A0A521EAH2</accession>
<evidence type="ECO:0000313" key="1">
    <source>
        <dbReference type="EMBL" id="SMO80451.1"/>
    </source>
</evidence>
<gene>
    <name evidence="1" type="ORF">SAMN06265380_11025</name>
</gene>
<organism evidence="1 2">
    <name type="scientific">Ruegeria faecimaris</name>
    <dbReference type="NCBI Taxonomy" id="686389"/>
    <lineage>
        <taxon>Bacteria</taxon>
        <taxon>Pseudomonadati</taxon>
        <taxon>Pseudomonadota</taxon>
        <taxon>Alphaproteobacteria</taxon>
        <taxon>Rhodobacterales</taxon>
        <taxon>Roseobacteraceae</taxon>
        <taxon>Ruegeria</taxon>
    </lineage>
</organism>
<protein>
    <submittedName>
        <fullName evidence="1">Uncharacterized protein, linocin/CFP29 family</fullName>
    </submittedName>
</protein>
<keyword evidence="2" id="KW-1185">Reference proteome</keyword>
<reference evidence="1 2" key="1">
    <citation type="submission" date="2017-05" db="EMBL/GenBank/DDBJ databases">
        <authorList>
            <person name="Varghese N."/>
            <person name="Submissions S."/>
        </authorList>
    </citation>
    <scope>NUCLEOTIDE SEQUENCE [LARGE SCALE GENOMIC DNA]</scope>
    <source>
        <strain evidence="1 2">DSM 28009</strain>
    </source>
</reference>
<sequence>MTEALELDQQQWDAVNKAVHDEALRARIAASFLPLYGPLPADTQSVPLNKLELVPEATGPRMRFGVNDFDTTRLSTVSVNVHVKGAQLADPELAAALIMFRRAAAIVARVEDEIIFNGQAGTGEGPQPAPGAPVTLPPVYTVSGGGHYEGLLEAGEAQPVSSGSKKKPTGPEVFEAVVAGISQLESLGHLGPYACVMGNGLFQAVTTPMENSMVLPRDSILPFLDGPLLRSGAFPVNKAVLVSLQGAPVEIVVPSDIAVKYLQTSADGDHIFRVQQKFRLRIKEAQAISTITC</sequence>
<dbReference type="AlphaFoldDB" id="A0A521EAH2"/>
<dbReference type="EMBL" id="FXTE01000010">
    <property type="protein sequence ID" value="SMO80451.1"/>
    <property type="molecule type" value="Genomic_DNA"/>
</dbReference>
<evidence type="ECO:0000313" key="2">
    <source>
        <dbReference type="Proteomes" id="UP000319555"/>
    </source>
</evidence>
<proteinExistence type="predicted"/>
<dbReference type="RefSeq" id="WP_142638510.1">
    <property type="nucleotide sequence ID" value="NZ_FXTE01000010.1"/>
</dbReference>
<dbReference type="InterPro" id="IPR007544">
    <property type="entry name" value="ENCAP"/>
</dbReference>